<sequence>MTFVPVRRPPLRATLVAQTQDGTMDTTRSPARDGEHRSAPTYAGIADAAYRRA</sequence>
<proteinExistence type="predicted"/>
<reference evidence="2 3" key="1">
    <citation type="submission" date="2019-07" db="EMBL/GenBank/DDBJ databases">
        <title>Whole genome shotgun sequence of Knoellia locipacati NBRC 109775.</title>
        <authorList>
            <person name="Hosoyama A."/>
            <person name="Uohara A."/>
            <person name="Ohji S."/>
            <person name="Ichikawa N."/>
        </authorList>
    </citation>
    <scope>NUCLEOTIDE SEQUENCE [LARGE SCALE GENOMIC DNA]</scope>
    <source>
        <strain evidence="2 3">NBRC 109775</strain>
    </source>
</reference>
<keyword evidence="3" id="KW-1185">Reference proteome</keyword>
<dbReference type="Proteomes" id="UP000321793">
    <property type="component" value="Unassembled WGS sequence"/>
</dbReference>
<comment type="caution">
    <text evidence="2">The sequence shown here is derived from an EMBL/GenBank/DDBJ whole genome shotgun (WGS) entry which is preliminary data.</text>
</comment>
<feature type="region of interest" description="Disordered" evidence="1">
    <location>
        <begin position="17"/>
        <end position="53"/>
    </location>
</feature>
<evidence type="ECO:0000313" key="2">
    <source>
        <dbReference type="EMBL" id="GEQ14740.1"/>
    </source>
</evidence>
<dbReference type="EMBL" id="BKBA01000010">
    <property type="protein sequence ID" value="GEQ14740.1"/>
    <property type="molecule type" value="Genomic_DNA"/>
</dbReference>
<protein>
    <submittedName>
        <fullName evidence="2">Uncharacterized protein</fullName>
    </submittedName>
</protein>
<evidence type="ECO:0000256" key="1">
    <source>
        <dbReference type="SAM" id="MobiDB-lite"/>
    </source>
</evidence>
<dbReference type="AlphaFoldDB" id="A0A512T3D3"/>
<gene>
    <name evidence="2" type="ORF">KLO01_27870</name>
</gene>
<feature type="compositionally biased region" description="Polar residues" evidence="1">
    <location>
        <begin position="17"/>
        <end position="29"/>
    </location>
</feature>
<evidence type="ECO:0000313" key="3">
    <source>
        <dbReference type="Proteomes" id="UP000321793"/>
    </source>
</evidence>
<organism evidence="2 3">
    <name type="scientific">Knoellia locipacati</name>
    <dbReference type="NCBI Taxonomy" id="882824"/>
    <lineage>
        <taxon>Bacteria</taxon>
        <taxon>Bacillati</taxon>
        <taxon>Actinomycetota</taxon>
        <taxon>Actinomycetes</taxon>
        <taxon>Micrococcales</taxon>
        <taxon>Intrasporangiaceae</taxon>
        <taxon>Knoellia</taxon>
    </lineage>
</organism>
<accession>A0A512T3D3</accession>
<name>A0A512T3D3_9MICO</name>